<dbReference type="RefSeq" id="WP_353472136.1">
    <property type="nucleotide sequence ID" value="NZ_CP123384.1"/>
</dbReference>
<evidence type="ECO:0000256" key="6">
    <source>
        <dbReference type="ARBA" id="ARBA00023065"/>
    </source>
</evidence>
<keyword evidence="5 9" id="KW-1133">Transmembrane helix</keyword>
<keyword evidence="4 9" id="KW-0812">Transmembrane</keyword>
<keyword evidence="3" id="KW-1003">Cell membrane</keyword>
<dbReference type="GO" id="GO:0005886">
    <property type="term" value="C:plasma membrane"/>
    <property type="evidence" value="ECO:0007669"/>
    <property type="project" value="UniProtKB-SubCell"/>
</dbReference>
<feature type="transmembrane region" description="Helical" evidence="9">
    <location>
        <begin position="12"/>
        <end position="41"/>
    </location>
</feature>
<dbReference type="Pfam" id="PF25539">
    <property type="entry name" value="Bestrophin_2"/>
    <property type="match status" value="1"/>
</dbReference>
<dbReference type="PANTHER" id="PTHR33281:SF19">
    <property type="entry name" value="VOLTAGE-DEPENDENT ANION CHANNEL-FORMING PROTEIN YNEE"/>
    <property type="match status" value="1"/>
</dbReference>
<dbReference type="GO" id="GO:0005254">
    <property type="term" value="F:chloride channel activity"/>
    <property type="evidence" value="ECO:0007669"/>
    <property type="project" value="InterPro"/>
</dbReference>
<keyword evidence="7 9" id="KW-0472">Membrane</keyword>
<name>A0AAU8AEZ5_9RHOB</name>
<evidence type="ECO:0000256" key="1">
    <source>
        <dbReference type="ARBA" id="ARBA00004651"/>
    </source>
</evidence>
<feature type="transmembrane region" description="Helical" evidence="9">
    <location>
        <begin position="47"/>
        <end position="70"/>
    </location>
</feature>
<dbReference type="PANTHER" id="PTHR33281">
    <property type="entry name" value="UPF0187 PROTEIN YNEE"/>
    <property type="match status" value="1"/>
</dbReference>
<evidence type="ECO:0000256" key="4">
    <source>
        <dbReference type="ARBA" id="ARBA00022692"/>
    </source>
</evidence>
<keyword evidence="2" id="KW-0813">Transport</keyword>
<comment type="similarity">
    <text evidence="8">Belongs to the anion channel-forming bestrophin (TC 1.A.46) family.</text>
</comment>
<evidence type="ECO:0000256" key="5">
    <source>
        <dbReference type="ARBA" id="ARBA00022989"/>
    </source>
</evidence>
<organism evidence="10">
    <name type="scientific">Alloyangia sp. H15</name>
    <dbReference type="NCBI Taxonomy" id="3029062"/>
    <lineage>
        <taxon>Bacteria</taxon>
        <taxon>Pseudomonadati</taxon>
        <taxon>Pseudomonadota</taxon>
        <taxon>Alphaproteobacteria</taxon>
        <taxon>Rhodobacterales</taxon>
        <taxon>Roseobacteraceae</taxon>
        <taxon>Alloyangia</taxon>
    </lineage>
</organism>
<evidence type="ECO:0000256" key="3">
    <source>
        <dbReference type="ARBA" id="ARBA00022475"/>
    </source>
</evidence>
<evidence type="ECO:0000256" key="7">
    <source>
        <dbReference type="ARBA" id="ARBA00023136"/>
    </source>
</evidence>
<keyword evidence="6" id="KW-0406">Ion transport</keyword>
<dbReference type="EMBL" id="CP123384">
    <property type="protein sequence ID" value="XCC93313.1"/>
    <property type="molecule type" value="Genomic_DNA"/>
</dbReference>
<evidence type="ECO:0000256" key="8">
    <source>
        <dbReference type="ARBA" id="ARBA00034708"/>
    </source>
</evidence>
<protein>
    <submittedName>
        <fullName evidence="10">Bestrophin family ion channel</fullName>
    </submittedName>
</protein>
<gene>
    <name evidence="10" type="ORF">PVT71_12620</name>
</gene>
<comment type="subcellular location">
    <subcellularLocation>
        <location evidence="1">Cell membrane</location>
        <topology evidence="1">Multi-pass membrane protein</topology>
    </subcellularLocation>
</comment>
<evidence type="ECO:0000313" key="10">
    <source>
        <dbReference type="EMBL" id="XCC93313.1"/>
    </source>
</evidence>
<dbReference type="AlphaFoldDB" id="A0AAU8AEZ5"/>
<feature type="transmembrane region" description="Helical" evidence="9">
    <location>
        <begin position="215"/>
        <end position="235"/>
    </location>
</feature>
<dbReference type="InterPro" id="IPR044669">
    <property type="entry name" value="YneE/VCCN1/2-like"/>
</dbReference>
<reference evidence="10" key="1">
    <citation type="submission" date="2023-02" db="EMBL/GenBank/DDBJ databases">
        <title>Description and genomic characterization of Salipiger bruguierae sp. nov., isolated from the sediment of mangrove plant Bruguiera sexangula.</title>
        <authorList>
            <person name="Long M."/>
        </authorList>
    </citation>
    <scope>NUCLEOTIDE SEQUENCE</scope>
    <source>
        <strain evidence="10">H15</strain>
    </source>
</reference>
<accession>A0AAU8AEZ5</accession>
<evidence type="ECO:0000256" key="9">
    <source>
        <dbReference type="SAM" id="Phobius"/>
    </source>
</evidence>
<proteinExistence type="inferred from homology"/>
<sequence>MILRKRPSVLRLFFVLRGSVIQVIWKQLLLVMAVAVLVVWAHTRLPSVVIALDFAPFGLIGIALSVFLSFRNGACYDRWWEARKLWGLMIQTARDMVRQTIVLEATPERRRILLALVQYGHRSAMQLRGKPGPESADAALIEAGRTVSQLEREGRLTGTEALVLHESLARMAGALLGCERLANTPVPFAYTLLLHRTAYLFCIMLPFGFVDELGWVTPLAAGLVAYAFFGLDALADELELPFSNNQNAMPLTAYATAMEIALRGGLGDTDLPEMPKPVNFLLT</sequence>
<evidence type="ECO:0000256" key="2">
    <source>
        <dbReference type="ARBA" id="ARBA00022448"/>
    </source>
</evidence>